<evidence type="ECO:0000313" key="6">
    <source>
        <dbReference type="EMBL" id="BBF23295.1"/>
    </source>
</evidence>
<feature type="domain" description="HTH lysR-type" evidence="5">
    <location>
        <begin position="7"/>
        <end position="61"/>
    </location>
</feature>
<dbReference type="Gene3D" id="3.40.190.290">
    <property type="match status" value="1"/>
</dbReference>
<keyword evidence="3" id="KW-0238">DNA-binding</keyword>
<dbReference type="PANTHER" id="PTHR30419">
    <property type="entry name" value="HTH-TYPE TRANSCRIPTIONAL REGULATOR YBHD"/>
    <property type="match status" value="1"/>
</dbReference>
<accession>A0A2Z6I9Z1</accession>
<dbReference type="Gene3D" id="1.10.10.10">
    <property type="entry name" value="Winged helix-like DNA-binding domain superfamily/Winged helix DNA-binding domain"/>
    <property type="match status" value="1"/>
</dbReference>
<keyword evidence="4" id="KW-0804">Transcription</keyword>
<dbReference type="AlphaFoldDB" id="A0A2Z6I9Z1"/>
<evidence type="ECO:0000313" key="7">
    <source>
        <dbReference type="Proteomes" id="UP000271003"/>
    </source>
</evidence>
<sequence length="299" mass="32682">MIHFDDRDLRLFLAVEETGSLTAGAGRAGLSASAASERLNRLETHLGVTLFERVPRGVRLTREGAHFAAFAREVTAKSETLESVLRPYRGTRTAVRIATNVNALETFLPGDLGDYMAAHPEVALELVKFDLNWMLLKAVASGEVDLGVTAYEGTHPELRFVDYRSDTMAVVMSERHPWAEEAGVSFEVFRDVPFIEIGARSALGIFLEERARAYGFMLDVRARVPSYEAALELVARGVGLTVLPQSLHLAAEVAELVAVRPLTDAWAVRRLRLCWKAGREGCPVVAGLLGALAVSRLPA</sequence>
<name>A0A2Z6I9Z1_9BURK</name>
<comment type="similarity">
    <text evidence="1">Belongs to the LysR transcriptional regulatory family.</text>
</comment>
<gene>
    <name evidence="6" type="ORF">SUTMEG_11860</name>
</gene>
<dbReference type="GO" id="GO:0003677">
    <property type="term" value="F:DNA binding"/>
    <property type="evidence" value="ECO:0007669"/>
    <property type="project" value="UniProtKB-KW"/>
</dbReference>
<evidence type="ECO:0000259" key="5">
    <source>
        <dbReference type="PROSITE" id="PS50931"/>
    </source>
</evidence>
<dbReference type="GO" id="GO:0003700">
    <property type="term" value="F:DNA-binding transcription factor activity"/>
    <property type="evidence" value="ECO:0007669"/>
    <property type="project" value="InterPro"/>
</dbReference>
<keyword evidence="2" id="KW-0805">Transcription regulation</keyword>
<dbReference type="PROSITE" id="PS50931">
    <property type="entry name" value="HTH_LYSR"/>
    <property type="match status" value="1"/>
</dbReference>
<dbReference type="OrthoDB" id="9785974at2"/>
<dbReference type="Pfam" id="PF00126">
    <property type="entry name" value="HTH_1"/>
    <property type="match status" value="1"/>
</dbReference>
<protein>
    <submittedName>
        <fullName evidence="6">Transcriptional regulator</fullName>
    </submittedName>
</protein>
<dbReference type="Pfam" id="PF03466">
    <property type="entry name" value="LysR_substrate"/>
    <property type="match status" value="1"/>
</dbReference>
<evidence type="ECO:0000256" key="3">
    <source>
        <dbReference type="ARBA" id="ARBA00023125"/>
    </source>
</evidence>
<dbReference type="RefSeq" id="WP_123957650.1">
    <property type="nucleotide sequence ID" value="NZ_AP018786.1"/>
</dbReference>
<dbReference type="InterPro" id="IPR036388">
    <property type="entry name" value="WH-like_DNA-bd_sf"/>
</dbReference>
<reference evidence="6 7" key="1">
    <citation type="journal article" date="2018" name="Int. J. Syst. Evol. Microbiol.">
        <title>Mesosutterella multiformis gen. nov., sp. nov., a member of the family Sutterellaceae and Sutterella megalosphaeroides sp. nov., isolated from human faeces.</title>
        <authorList>
            <person name="Sakamoto M."/>
            <person name="Ikeyama N."/>
            <person name="Kunihiro T."/>
            <person name="Iino T."/>
            <person name="Yuki M."/>
            <person name="Ohkuma M."/>
        </authorList>
    </citation>
    <scope>NUCLEOTIDE SEQUENCE [LARGE SCALE GENOMIC DNA]</scope>
    <source>
        <strain evidence="6 7">6FBBBH3</strain>
    </source>
</reference>
<dbReference type="InterPro" id="IPR036390">
    <property type="entry name" value="WH_DNA-bd_sf"/>
</dbReference>
<dbReference type="InterPro" id="IPR005119">
    <property type="entry name" value="LysR_subst-bd"/>
</dbReference>
<dbReference type="PANTHER" id="PTHR30419:SF2">
    <property type="entry name" value="LYSR FAMILY TRANSCRIPTIONAL REGULATOR"/>
    <property type="match status" value="1"/>
</dbReference>
<keyword evidence="7" id="KW-1185">Reference proteome</keyword>
<proteinExistence type="inferred from homology"/>
<dbReference type="Proteomes" id="UP000271003">
    <property type="component" value="Chromosome"/>
</dbReference>
<dbReference type="KEGG" id="sutt:SUTMEG_11860"/>
<dbReference type="SUPFAM" id="SSF53850">
    <property type="entry name" value="Periplasmic binding protein-like II"/>
    <property type="match status" value="1"/>
</dbReference>
<dbReference type="GO" id="GO:0005829">
    <property type="term" value="C:cytosol"/>
    <property type="evidence" value="ECO:0007669"/>
    <property type="project" value="TreeGrafter"/>
</dbReference>
<dbReference type="EMBL" id="AP018786">
    <property type="protein sequence ID" value="BBF23295.1"/>
    <property type="molecule type" value="Genomic_DNA"/>
</dbReference>
<dbReference type="InterPro" id="IPR050950">
    <property type="entry name" value="HTH-type_LysR_regulators"/>
</dbReference>
<evidence type="ECO:0000256" key="2">
    <source>
        <dbReference type="ARBA" id="ARBA00023015"/>
    </source>
</evidence>
<dbReference type="SUPFAM" id="SSF46785">
    <property type="entry name" value="Winged helix' DNA-binding domain"/>
    <property type="match status" value="1"/>
</dbReference>
<evidence type="ECO:0000256" key="4">
    <source>
        <dbReference type="ARBA" id="ARBA00023163"/>
    </source>
</evidence>
<evidence type="ECO:0000256" key="1">
    <source>
        <dbReference type="ARBA" id="ARBA00009437"/>
    </source>
</evidence>
<organism evidence="6 7">
    <name type="scientific">Sutterella megalosphaeroides</name>
    <dbReference type="NCBI Taxonomy" id="2494234"/>
    <lineage>
        <taxon>Bacteria</taxon>
        <taxon>Pseudomonadati</taxon>
        <taxon>Pseudomonadota</taxon>
        <taxon>Betaproteobacteria</taxon>
        <taxon>Burkholderiales</taxon>
        <taxon>Sutterellaceae</taxon>
        <taxon>Sutterella</taxon>
    </lineage>
</organism>
<dbReference type="InterPro" id="IPR000847">
    <property type="entry name" value="LysR_HTH_N"/>
</dbReference>